<dbReference type="Pfam" id="PF10571">
    <property type="entry name" value="UPF0547"/>
    <property type="match status" value="1"/>
</dbReference>
<comment type="caution">
    <text evidence="2">The sequence shown here is derived from an EMBL/GenBank/DDBJ whole genome shotgun (WGS) entry which is preliminary data.</text>
</comment>
<organism evidence="2 3">
    <name type="scientific">Novosphingobium arvoryzae</name>
    <dbReference type="NCBI Taxonomy" id="1256514"/>
    <lineage>
        <taxon>Bacteria</taxon>
        <taxon>Pseudomonadati</taxon>
        <taxon>Pseudomonadota</taxon>
        <taxon>Alphaproteobacteria</taxon>
        <taxon>Sphingomonadales</taxon>
        <taxon>Sphingomonadaceae</taxon>
        <taxon>Novosphingobium</taxon>
    </lineage>
</organism>
<dbReference type="Gene3D" id="3.40.50.300">
    <property type="entry name" value="P-loop containing nucleotide triphosphate hydrolases"/>
    <property type="match status" value="1"/>
</dbReference>
<name>A0A918R7H3_9SPHN</name>
<dbReference type="AlphaFoldDB" id="A0A918R7H3"/>
<reference evidence="2" key="2">
    <citation type="submission" date="2020-09" db="EMBL/GenBank/DDBJ databases">
        <authorList>
            <person name="Sun Q."/>
            <person name="Kim S."/>
        </authorList>
    </citation>
    <scope>NUCLEOTIDE SEQUENCE</scope>
    <source>
        <strain evidence="2">KCTC 32422</strain>
    </source>
</reference>
<gene>
    <name evidence="2" type="ORF">GCM10011617_03540</name>
</gene>
<sequence>MALEDVLLWQTRNGFQLVDEPGRLFAALIDGVVGLEKVKKPTVAVPVGTTWEDIEFDLADAEQFNVNFLGRSRIVIPHDLDMIKGPLNKPTLQWEMLEKFAYARGQPVGCIGILRPMLHKGTFIQAVGRGLRKVDPQRYPGIIKTDCVILDFAGAAIRHGCLEQEISLDDDDTDPGTAPYKTCPDCEAEIPLGTGECPFCGHVFTRQVGEKHILTDFELLEIDLLNQSPFQWCDVSGDGSSLIASGFDAWAGVFHDGTLWHALGGPKAGAPRKIAIGTKVQALAEADDFLRSAENGLAAAKSKRWLKEPASTKQLDCLRRAGASVSPMNFGVSKYDANCQLRYYWNRHAITSAVFGQAHRSAA</sequence>
<evidence type="ECO:0000313" key="2">
    <source>
        <dbReference type="EMBL" id="GGZ88019.1"/>
    </source>
</evidence>
<reference evidence="2" key="1">
    <citation type="journal article" date="2014" name="Int. J. Syst. Evol. Microbiol.">
        <title>Complete genome sequence of Corynebacterium casei LMG S-19264T (=DSM 44701T), isolated from a smear-ripened cheese.</title>
        <authorList>
            <consortium name="US DOE Joint Genome Institute (JGI-PGF)"/>
            <person name="Walter F."/>
            <person name="Albersmeier A."/>
            <person name="Kalinowski J."/>
            <person name="Ruckert C."/>
        </authorList>
    </citation>
    <scope>NUCLEOTIDE SEQUENCE</scope>
    <source>
        <strain evidence="2">KCTC 32422</strain>
    </source>
</reference>
<feature type="domain" description="UPF0547" evidence="1">
    <location>
        <begin position="181"/>
        <end position="204"/>
    </location>
</feature>
<protein>
    <recommendedName>
        <fullName evidence="1">UPF0547 domain-containing protein</fullName>
    </recommendedName>
</protein>
<evidence type="ECO:0000259" key="1">
    <source>
        <dbReference type="Pfam" id="PF10571"/>
    </source>
</evidence>
<keyword evidence="3" id="KW-1185">Reference proteome</keyword>
<evidence type="ECO:0000313" key="3">
    <source>
        <dbReference type="Proteomes" id="UP000634139"/>
    </source>
</evidence>
<dbReference type="InterPro" id="IPR027417">
    <property type="entry name" value="P-loop_NTPase"/>
</dbReference>
<dbReference type="Proteomes" id="UP000634139">
    <property type="component" value="Unassembled WGS sequence"/>
</dbReference>
<accession>A0A918R7H3</accession>
<dbReference type="InterPro" id="IPR018886">
    <property type="entry name" value="UPF0547"/>
</dbReference>
<dbReference type="EMBL" id="BMZD01000001">
    <property type="protein sequence ID" value="GGZ88019.1"/>
    <property type="molecule type" value="Genomic_DNA"/>
</dbReference>
<proteinExistence type="predicted"/>